<dbReference type="HOGENOM" id="CLU_3031541_0_0_6"/>
<dbReference type="AlphaFoldDB" id="A0A060HDL4"/>
<gene>
    <name evidence="1" type="ORF">D934_09770</name>
</gene>
<dbReference type="KEGG" id="xfs:D934_09770"/>
<proteinExistence type="predicted"/>
<dbReference type="PATRIC" id="fig|155920.8.peg.2281"/>
<sequence>MWFLQWVAGFSGMGWRARQCVINQSCLLLCRVESIMSGVCLRPSSHKVIYVAIEV</sequence>
<name>A0A060HDL4_XYLFS</name>
<organism evidence="1 2">
    <name type="scientific">Xylella fastidiosa subsp. sandyi Ann-1</name>
    <dbReference type="NCBI Taxonomy" id="155920"/>
    <lineage>
        <taxon>Bacteria</taxon>
        <taxon>Pseudomonadati</taxon>
        <taxon>Pseudomonadota</taxon>
        <taxon>Gammaproteobacteria</taxon>
        <taxon>Lysobacterales</taxon>
        <taxon>Lysobacteraceae</taxon>
        <taxon>Xylella</taxon>
    </lineage>
</organism>
<accession>A0A060HDL4</accession>
<protein>
    <submittedName>
        <fullName evidence="1">Uncharacterized protein</fullName>
    </submittedName>
</protein>
<evidence type="ECO:0000313" key="2">
    <source>
        <dbReference type="Proteomes" id="UP000027215"/>
    </source>
</evidence>
<dbReference type="EMBL" id="CP006696">
    <property type="protein sequence ID" value="AIC11476.1"/>
    <property type="molecule type" value="Genomic_DNA"/>
</dbReference>
<evidence type="ECO:0000313" key="1">
    <source>
        <dbReference type="EMBL" id="AIC11476.1"/>
    </source>
</evidence>
<reference evidence="1 2" key="1">
    <citation type="submission" date="2013-08" db="EMBL/GenBank/DDBJ databases">
        <authorList>
            <person name="Stouthamer R."/>
            <person name="Nunney L."/>
        </authorList>
    </citation>
    <scope>NUCLEOTIDE SEQUENCE [LARGE SCALE GENOMIC DNA]</scope>
    <source>
        <strain evidence="2">ann-1</strain>
    </source>
</reference>
<dbReference type="Proteomes" id="UP000027215">
    <property type="component" value="Chromosome"/>
</dbReference>